<accession>A0ACB8W5I6</accession>
<dbReference type="EMBL" id="CM041544">
    <property type="protein sequence ID" value="KAI3362925.1"/>
    <property type="molecule type" value="Genomic_DNA"/>
</dbReference>
<gene>
    <name evidence="1" type="ORF">L3Q82_011601</name>
</gene>
<keyword evidence="2" id="KW-1185">Reference proteome</keyword>
<evidence type="ECO:0000313" key="1">
    <source>
        <dbReference type="EMBL" id="KAI3362925.1"/>
    </source>
</evidence>
<organism evidence="1 2">
    <name type="scientific">Scortum barcoo</name>
    <name type="common">barcoo grunter</name>
    <dbReference type="NCBI Taxonomy" id="214431"/>
    <lineage>
        <taxon>Eukaryota</taxon>
        <taxon>Metazoa</taxon>
        <taxon>Chordata</taxon>
        <taxon>Craniata</taxon>
        <taxon>Vertebrata</taxon>
        <taxon>Euteleostomi</taxon>
        <taxon>Actinopterygii</taxon>
        <taxon>Neopterygii</taxon>
        <taxon>Teleostei</taxon>
        <taxon>Neoteleostei</taxon>
        <taxon>Acanthomorphata</taxon>
        <taxon>Eupercaria</taxon>
        <taxon>Centrarchiformes</taxon>
        <taxon>Terapontoidei</taxon>
        <taxon>Terapontidae</taxon>
        <taxon>Scortum</taxon>
    </lineage>
</organism>
<reference evidence="1" key="1">
    <citation type="submission" date="2022-04" db="EMBL/GenBank/DDBJ databases">
        <title>Jade perch genome.</title>
        <authorList>
            <person name="Chao B."/>
        </authorList>
    </citation>
    <scope>NUCLEOTIDE SEQUENCE</scope>
    <source>
        <strain evidence="1">CB-2022</strain>
    </source>
</reference>
<evidence type="ECO:0000313" key="2">
    <source>
        <dbReference type="Proteomes" id="UP000831701"/>
    </source>
</evidence>
<proteinExistence type="predicted"/>
<sequence length="385" mass="42728">MNGLLQRSSEELLMGNEPSTHFPSPAAAPRPPPGPIATDSQPCLPGAASRPHRAADQDQEPGPAQVRAAVTQQGILLGQHDANIRALVEANFFDLQVATRAGVPFEPLEKPRDALAVDGRIIARVTHRTQPLTLVVSGNHSEKIQFLLISAPNTPLILGFPWLATHNPHLDWTEGKLLDWSFRCHETCLRSALSPMQQNQPVLVAVPLHRWMYLASRRSITISKSRLYHLSRPESEAMEKYIKESLVASLIPPSKAPLGAGFFFIYVTLTYHLVRIRRGDEWKTAFNTFYRRFIQNYSQVVTPLTALTSPAHVFQWGPEADRAFSQLKHLFSSAPILTKPDPASPFVVEVEASDVGVGAVLSQRQGPDARRLHPMRLFLPASNPR</sequence>
<dbReference type="Proteomes" id="UP000831701">
    <property type="component" value="Chromosome 14"/>
</dbReference>
<name>A0ACB8W5I6_9TELE</name>
<comment type="caution">
    <text evidence="1">The sequence shown here is derived from an EMBL/GenBank/DDBJ whole genome shotgun (WGS) entry which is preliminary data.</text>
</comment>
<protein>
    <submittedName>
        <fullName evidence="1">Uncharacterized protein</fullName>
    </submittedName>
</protein>